<dbReference type="InterPro" id="IPR012464">
    <property type="entry name" value="DUF1676"/>
</dbReference>
<dbReference type="GeneID" id="108558233"/>
<dbReference type="Proteomes" id="UP000695000">
    <property type="component" value="Unplaced"/>
</dbReference>
<gene>
    <name evidence="4" type="primary">LOC108558233</name>
</gene>
<dbReference type="PANTHER" id="PTHR21879:SF6">
    <property type="entry name" value="OSIRIS 19, ISOFORM A"/>
    <property type="match status" value="1"/>
</dbReference>
<evidence type="ECO:0000256" key="1">
    <source>
        <dbReference type="SAM" id="Phobius"/>
    </source>
</evidence>
<organism evidence="3 4">
    <name type="scientific">Nicrophorus vespilloides</name>
    <name type="common">Boreal carrion beetle</name>
    <dbReference type="NCBI Taxonomy" id="110193"/>
    <lineage>
        <taxon>Eukaryota</taxon>
        <taxon>Metazoa</taxon>
        <taxon>Ecdysozoa</taxon>
        <taxon>Arthropoda</taxon>
        <taxon>Hexapoda</taxon>
        <taxon>Insecta</taxon>
        <taxon>Pterygota</taxon>
        <taxon>Neoptera</taxon>
        <taxon>Endopterygota</taxon>
        <taxon>Coleoptera</taxon>
        <taxon>Polyphaga</taxon>
        <taxon>Staphyliniformia</taxon>
        <taxon>Silphidae</taxon>
        <taxon>Nicrophorinae</taxon>
        <taxon>Nicrophorus</taxon>
    </lineage>
</organism>
<accession>A0ABM1M7L9</accession>
<feature type="transmembrane region" description="Helical" evidence="1">
    <location>
        <begin position="140"/>
        <end position="163"/>
    </location>
</feature>
<evidence type="ECO:0000313" key="4">
    <source>
        <dbReference type="RefSeq" id="XP_017770569.1"/>
    </source>
</evidence>
<keyword evidence="2" id="KW-0732">Signal</keyword>
<dbReference type="PANTHER" id="PTHR21879">
    <property type="entry name" value="FI03362P-RELATED-RELATED"/>
    <property type="match status" value="1"/>
</dbReference>
<keyword evidence="1" id="KW-0472">Membrane</keyword>
<name>A0ABM1M7L9_NICVS</name>
<protein>
    <submittedName>
        <fullName evidence="4">Uncharacterized protein LOC108558233</fullName>
    </submittedName>
</protein>
<dbReference type="RefSeq" id="XP_017770569.1">
    <property type="nucleotide sequence ID" value="XM_017915080.1"/>
</dbReference>
<dbReference type="Pfam" id="PF07898">
    <property type="entry name" value="DUF1676"/>
    <property type="match status" value="1"/>
</dbReference>
<feature type="chain" id="PRO_5045668040" evidence="2">
    <location>
        <begin position="19"/>
        <end position="231"/>
    </location>
</feature>
<keyword evidence="1" id="KW-0812">Transmembrane</keyword>
<sequence>MASVKLCILFALVAAAVASPAVVDSLEQARAMCSDDEPLACLKYRAMSFLDNILKQDNYKLSEDVEITRNGRSNEITSRGSSSLEESVENYIQSHDVTFNLPIVGSSVTLGARNLDNDEVDLKMKFSGVEEARKSKLKKIFIPILVFVLLKAITLIPLAIGVLGLKAWNALQLSFFSFIVSVSLAVFQLCKKIAADNAHPQIAAHNPWEAQYAARSIDDAAQDMAYNAYRQ</sequence>
<reference evidence="4" key="1">
    <citation type="submission" date="2025-08" db="UniProtKB">
        <authorList>
            <consortium name="RefSeq"/>
        </authorList>
    </citation>
    <scope>IDENTIFICATION</scope>
    <source>
        <tissue evidence="4">Whole Larva</tissue>
    </source>
</reference>
<feature type="transmembrane region" description="Helical" evidence="1">
    <location>
        <begin position="170"/>
        <end position="189"/>
    </location>
</feature>
<keyword evidence="1" id="KW-1133">Transmembrane helix</keyword>
<feature type="signal peptide" evidence="2">
    <location>
        <begin position="1"/>
        <end position="18"/>
    </location>
</feature>
<evidence type="ECO:0000256" key="2">
    <source>
        <dbReference type="SAM" id="SignalP"/>
    </source>
</evidence>
<evidence type="ECO:0000313" key="3">
    <source>
        <dbReference type="Proteomes" id="UP000695000"/>
    </source>
</evidence>
<proteinExistence type="predicted"/>
<keyword evidence="3" id="KW-1185">Reference proteome</keyword>